<protein>
    <submittedName>
        <fullName evidence="1">M24 family metallopeptidase</fullName>
    </submittedName>
</protein>
<dbReference type="SUPFAM" id="SSF55920">
    <property type="entry name" value="Creatinase/aminopeptidase"/>
    <property type="match status" value="1"/>
</dbReference>
<reference evidence="1" key="1">
    <citation type="submission" date="2020-10" db="EMBL/GenBank/DDBJ databases">
        <authorList>
            <person name="Kadnikov V."/>
            <person name="Beletsky A.V."/>
            <person name="Mardanov A.V."/>
            <person name="Karnachuk O.V."/>
            <person name="Ravin N.V."/>
        </authorList>
    </citation>
    <scope>NUCLEOTIDE SEQUENCE</scope>
    <source>
        <strain evidence="1">Bu02</strain>
    </source>
</reference>
<dbReference type="PANTHER" id="PTHR46112">
    <property type="entry name" value="AMINOPEPTIDASE"/>
    <property type="match status" value="1"/>
</dbReference>
<dbReference type="EMBL" id="CP062796">
    <property type="protein sequence ID" value="QUL99251.1"/>
    <property type="molecule type" value="Genomic_DNA"/>
</dbReference>
<reference evidence="1" key="2">
    <citation type="journal article" date="2023" name="Biology">
        <title>Prokaryotic Life Associated with Coal-Fire Gas Vents Revealed by Metagenomics.</title>
        <authorList>
            <person name="Kadnikov V.V."/>
            <person name="Mardanov A.V."/>
            <person name="Beletsky A.V."/>
            <person name="Karnachuk O.V."/>
            <person name="Ravin N.V."/>
        </authorList>
    </citation>
    <scope>NUCLEOTIDE SEQUENCE</scope>
    <source>
        <strain evidence="1">Bu02</strain>
    </source>
</reference>
<dbReference type="PANTHER" id="PTHR46112:SF3">
    <property type="entry name" value="AMINOPEPTIDASE YPDF"/>
    <property type="match status" value="1"/>
</dbReference>
<dbReference type="KEGG" id="fcz:IMF26_04125"/>
<dbReference type="Gene3D" id="3.90.230.10">
    <property type="entry name" value="Creatinase/methionine aminopeptidase superfamily"/>
    <property type="match status" value="1"/>
</dbReference>
<sequence>MAELIINPFRIRQETGLDVFRDFLFPKLQLASWKMHGPFIVKTQQGTFAFGRMHERGYFQGMILPGDIKIGYFRPYFLFAPGPERPYPDAVAAIHAACGDEELIVDYETPVALYESIRKTVNTRLPEKFQLVSGTVFKQSTDAVEQLLNSLRPQLTAIAGSLVDTLKTDKKTILKQYLDLSGFGRFEVLDRYLLEHKLAGVIVTSPLNVQEIAGIPQRWNRGGIIALYQTGKREVTVVFTNKLGTMRQGHGVVDVPRFRALLPDGVIGIEEEDMSVGEYLGLGLDSRETVPASAIIRDWREEWAGNDLAAYIIAGLASIRGIEAALDETSRRVREGWPVNEKDVYGFYINRIDEFMDAHGVPLTYEVYFANLHSGNRSESPSCYKDYLVTRHSNSLKFDSGIKLYDESGFLRGVSDVARTACFNREAESLYGLLEKIMLETGIPAAKANATGSDVYKVSCGAVDQKLDFIRTLGLIPLHIEHLSDVFTRDVGHVMGKEEPANLCFAKNDQRRLKPGMIGCFEWQWGYKRHSIGVEDSFVVTTDGPAIFTR</sequence>
<organism evidence="1">
    <name type="scientific">Candidatus Fermentithermobacillus carboniphilus</name>
    <dbReference type="NCBI Taxonomy" id="3085328"/>
    <lineage>
        <taxon>Bacteria</taxon>
        <taxon>Bacillati</taxon>
        <taxon>Bacillota</taxon>
        <taxon>Candidatus Fermentithermobacillia</taxon>
        <taxon>Candidatus Fermentithermobacillales</taxon>
        <taxon>Candidatus Fermentithermobacillaceae</taxon>
        <taxon>Candidatus Fermentithermobacillus</taxon>
    </lineage>
</organism>
<dbReference type="AlphaFoldDB" id="A0AAT9LDG6"/>
<name>A0AAT9LDG6_9FIRM</name>
<evidence type="ECO:0000313" key="1">
    <source>
        <dbReference type="EMBL" id="QUL99251.1"/>
    </source>
</evidence>
<dbReference type="InterPro" id="IPR050659">
    <property type="entry name" value="Peptidase_M24B"/>
</dbReference>
<proteinExistence type="predicted"/>
<gene>
    <name evidence="1" type="ORF">IMF26_04125</name>
</gene>
<accession>A0AAT9LDG6</accession>
<dbReference type="InterPro" id="IPR036005">
    <property type="entry name" value="Creatinase/aminopeptidase-like"/>
</dbReference>